<evidence type="ECO:0000313" key="5">
    <source>
        <dbReference type="Proteomes" id="UP000634004"/>
    </source>
</evidence>
<dbReference type="Pfam" id="PF00990">
    <property type="entry name" value="GGDEF"/>
    <property type="match status" value="1"/>
</dbReference>
<dbReference type="GO" id="GO:0005886">
    <property type="term" value="C:plasma membrane"/>
    <property type="evidence" value="ECO:0007669"/>
    <property type="project" value="TreeGrafter"/>
</dbReference>
<dbReference type="SUPFAM" id="SSF55073">
    <property type="entry name" value="Nucleotide cyclase"/>
    <property type="match status" value="1"/>
</dbReference>
<keyword evidence="5" id="KW-1185">Reference proteome</keyword>
<dbReference type="InterPro" id="IPR050469">
    <property type="entry name" value="Diguanylate_Cyclase"/>
</dbReference>
<dbReference type="InterPro" id="IPR029787">
    <property type="entry name" value="Nucleotide_cyclase"/>
</dbReference>
<dbReference type="AlphaFoldDB" id="A0A8J3CT64"/>
<dbReference type="InterPro" id="IPR000160">
    <property type="entry name" value="GGDEF_dom"/>
</dbReference>
<accession>A0A8J3CT64</accession>
<dbReference type="Proteomes" id="UP000634004">
    <property type="component" value="Unassembled WGS sequence"/>
</dbReference>
<name>A0A8J3CT64_9PROT</name>
<organism evidence="4 5">
    <name type="scientific">Algimonas arctica</name>
    <dbReference type="NCBI Taxonomy" id="1479486"/>
    <lineage>
        <taxon>Bacteria</taxon>
        <taxon>Pseudomonadati</taxon>
        <taxon>Pseudomonadota</taxon>
        <taxon>Alphaproteobacteria</taxon>
        <taxon>Maricaulales</taxon>
        <taxon>Robiginitomaculaceae</taxon>
        <taxon>Algimonas</taxon>
    </lineage>
</organism>
<dbReference type="PANTHER" id="PTHR45138">
    <property type="entry name" value="REGULATORY COMPONENTS OF SENSORY TRANSDUCTION SYSTEM"/>
    <property type="match status" value="1"/>
</dbReference>
<feature type="domain" description="GGDEF" evidence="3">
    <location>
        <begin position="99"/>
        <end position="222"/>
    </location>
</feature>
<sequence length="222" mass="24371">MGQEASSIHRGFAEDLVDPSRITTLLQTAADPMSSQIGVTDRQLAARNKELSEEVTRLRLRVLELEASADLDPLLPIYNRRAFMREVSRAQSVMSRYGMVSSIIFFDLDGFKLVNDRFGHGIGDKILEQVADSLLTGVRQCDMVARLGGDEFGVLLFKSDQMIAKAKAGALSCRIGNLSLQHPEGPIGITASWGTAPCEPNQTAAQVLERADRAMYLDKRST</sequence>
<dbReference type="CDD" id="cd01949">
    <property type="entry name" value="GGDEF"/>
    <property type="match status" value="1"/>
</dbReference>
<reference evidence="4" key="1">
    <citation type="journal article" date="2014" name="Int. J. Syst. Evol. Microbiol.">
        <title>Complete genome sequence of Corynebacterium casei LMG S-19264T (=DSM 44701T), isolated from a smear-ripened cheese.</title>
        <authorList>
            <consortium name="US DOE Joint Genome Institute (JGI-PGF)"/>
            <person name="Walter F."/>
            <person name="Albersmeier A."/>
            <person name="Kalinowski J."/>
            <person name="Ruckert C."/>
        </authorList>
    </citation>
    <scope>NUCLEOTIDE SEQUENCE</scope>
    <source>
        <strain evidence="4">KCTC 32513</strain>
    </source>
</reference>
<reference evidence="4" key="2">
    <citation type="submission" date="2020-09" db="EMBL/GenBank/DDBJ databases">
        <authorList>
            <person name="Sun Q."/>
            <person name="Kim S."/>
        </authorList>
    </citation>
    <scope>NUCLEOTIDE SEQUENCE</scope>
    <source>
        <strain evidence="4">KCTC 32513</strain>
    </source>
</reference>
<evidence type="ECO:0000256" key="1">
    <source>
        <dbReference type="ARBA" id="ARBA00012528"/>
    </source>
</evidence>
<gene>
    <name evidence="4" type="ORF">GCM10009069_27750</name>
</gene>
<evidence type="ECO:0000259" key="3">
    <source>
        <dbReference type="PROSITE" id="PS50887"/>
    </source>
</evidence>
<dbReference type="NCBIfam" id="TIGR00254">
    <property type="entry name" value="GGDEF"/>
    <property type="match status" value="1"/>
</dbReference>
<dbReference type="InterPro" id="IPR043128">
    <property type="entry name" value="Rev_trsase/Diguanyl_cyclase"/>
</dbReference>
<protein>
    <recommendedName>
        <fullName evidence="1">diguanylate cyclase</fullName>
        <ecNumber evidence="1">2.7.7.65</ecNumber>
    </recommendedName>
</protein>
<comment type="caution">
    <text evidence="4">The sequence shown here is derived from an EMBL/GenBank/DDBJ whole genome shotgun (WGS) entry which is preliminary data.</text>
</comment>
<dbReference type="EMBL" id="BMZH01000017">
    <property type="protein sequence ID" value="GHB03565.1"/>
    <property type="molecule type" value="Genomic_DNA"/>
</dbReference>
<dbReference type="GO" id="GO:1902201">
    <property type="term" value="P:negative regulation of bacterial-type flagellum-dependent cell motility"/>
    <property type="evidence" value="ECO:0007669"/>
    <property type="project" value="TreeGrafter"/>
</dbReference>
<dbReference type="GO" id="GO:0052621">
    <property type="term" value="F:diguanylate cyclase activity"/>
    <property type="evidence" value="ECO:0007669"/>
    <property type="project" value="UniProtKB-EC"/>
</dbReference>
<dbReference type="Gene3D" id="3.30.70.270">
    <property type="match status" value="1"/>
</dbReference>
<dbReference type="EC" id="2.7.7.65" evidence="1"/>
<evidence type="ECO:0000313" key="4">
    <source>
        <dbReference type="EMBL" id="GHB03565.1"/>
    </source>
</evidence>
<dbReference type="SMART" id="SM00267">
    <property type="entry name" value="GGDEF"/>
    <property type="match status" value="1"/>
</dbReference>
<dbReference type="PROSITE" id="PS50887">
    <property type="entry name" value="GGDEF"/>
    <property type="match status" value="1"/>
</dbReference>
<evidence type="ECO:0000256" key="2">
    <source>
        <dbReference type="ARBA" id="ARBA00034247"/>
    </source>
</evidence>
<proteinExistence type="predicted"/>
<dbReference type="PANTHER" id="PTHR45138:SF9">
    <property type="entry name" value="DIGUANYLATE CYCLASE DGCM-RELATED"/>
    <property type="match status" value="1"/>
</dbReference>
<dbReference type="GO" id="GO:0043709">
    <property type="term" value="P:cell adhesion involved in single-species biofilm formation"/>
    <property type="evidence" value="ECO:0007669"/>
    <property type="project" value="TreeGrafter"/>
</dbReference>
<comment type="catalytic activity">
    <reaction evidence="2">
        <text>2 GTP = 3',3'-c-di-GMP + 2 diphosphate</text>
        <dbReference type="Rhea" id="RHEA:24898"/>
        <dbReference type="ChEBI" id="CHEBI:33019"/>
        <dbReference type="ChEBI" id="CHEBI:37565"/>
        <dbReference type="ChEBI" id="CHEBI:58805"/>
        <dbReference type="EC" id="2.7.7.65"/>
    </reaction>
</comment>